<accession>A0A8T0KS89</accession>
<name>A0A8T0KS89_PHAAN</name>
<gene>
    <name evidence="2" type="ORF">HKW66_Vig0232850</name>
</gene>
<dbReference type="AlphaFoldDB" id="A0A8T0KS89"/>
<comment type="caution">
    <text evidence="2">The sequence shown here is derived from an EMBL/GenBank/DDBJ whole genome shotgun (WGS) entry which is preliminary data.</text>
</comment>
<dbReference type="Proteomes" id="UP000743370">
    <property type="component" value="Unassembled WGS sequence"/>
</dbReference>
<sequence length="222" mass="24845">MRAKGVRTSPRRYQEYQQRQRKQSSHLDESVVQTCQRLLCERGERTEHPESSSLGAEKAGNDAVKKSIRPDNTIITTSIALLGQELSVLANVVVSELCALFEVGNVDAGHLKLPFLLPKHCLSYRDAVMEVCVGSVRKGKAFAPRMKWRLREKMDSQLGYLNWDSWFLCLGFCVELAAVDGSLRLRVRNVVVHDLSSSAGFWRSKLVGDCGYGAFATALQRL</sequence>
<protein>
    <submittedName>
        <fullName evidence="2">Uncharacterized protein</fullName>
    </submittedName>
</protein>
<evidence type="ECO:0000313" key="3">
    <source>
        <dbReference type="Proteomes" id="UP000743370"/>
    </source>
</evidence>
<evidence type="ECO:0000313" key="2">
    <source>
        <dbReference type="EMBL" id="KAG2402089.1"/>
    </source>
</evidence>
<proteinExistence type="predicted"/>
<organism evidence="2 3">
    <name type="scientific">Phaseolus angularis</name>
    <name type="common">Azuki bean</name>
    <name type="synonym">Vigna angularis</name>
    <dbReference type="NCBI Taxonomy" id="3914"/>
    <lineage>
        <taxon>Eukaryota</taxon>
        <taxon>Viridiplantae</taxon>
        <taxon>Streptophyta</taxon>
        <taxon>Embryophyta</taxon>
        <taxon>Tracheophyta</taxon>
        <taxon>Spermatophyta</taxon>
        <taxon>Magnoliopsida</taxon>
        <taxon>eudicotyledons</taxon>
        <taxon>Gunneridae</taxon>
        <taxon>Pentapetalae</taxon>
        <taxon>rosids</taxon>
        <taxon>fabids</taxon>
        <taxon>Fabales</taxon>
        <taxon>Fabaceae</taxon>
        <taxon>Papilionoideae</taxon>
        <taxon>50 kb inversion clade</taxon>
        <taxon>NPAAA clade</taxon>
        <taxon>indigoferoid/millettioid clade</taxon>
        <taxon>Phaseoleae</taxon>
        <taxon>Vigna</taxon>
    </lineage>
</organism>
<reference evidence="2 3" key="1">
    <citation type="submission" date="2020-05" db="EMBL/GenBank/DDBJ databases">
        <title>Vigna angularis (adzuki bean) Var. LongXiaoDou No. 4 denovo assembly.</title>
        <authorList>
            <person name="Xiang H."/>
        </authorList>
    </citation>
    <scope>NUCLEOTIDE SEQUENCE [LARGE SCALE GENOMIC DNA]</scope>
    <source>
        <tissue evidence="2">Leaf</tissue>
    </source>
</reference>
<feature type="region of interest" description="Disordered" evidence="1">
    <location>
        <begin position="1"/>
        <end position="29"/>
    </location>
</feature>
<dbReference type="EMBL" id="JABFOF010000003">
    <property type="protein sequence ID" value="KAG2402089.1"/>
    <property type="molecule type" value="Genomic_DNA"/>
</dbReference>
<evidence type="ECO:0000256" key="1">
    <source>
        <dbReference type="SAM" id="MobiDB-lite"/>
    </source>
</evidence>